<gene>
    <name evidence="12" type="ORF">DO021_01980</name>
    <name evidence="1" type="ORF">EYB58_01765</name>
    <name evidence="2" type="ORF">EYB58_09670</name>
    <name evidence="3" type="ORF">EYB58_10755</name>
    <name evidence="4" type="ORF">EYB58_12005</name>
    <name evidence="5" type="ORF">EYB58_17035</name>
    <name evidence="6" type="ORF">EYB58_17505</name>
    <name evidence="7" type="ORF">EYB58_17800</name>
    <name evidence="8" type="ORF">EYB58_18145</name>
    <name evidence="9" type="ORF">EYB58_18940</name>
    <name evidence="10" type="ORF">EYB58_20315</name>
    <name evidence="11" type="ORF">EYB58_20890</name>
</gene>
<dbReference type="EMBL" id="CP036313">
    <property type="protein sequence ID" value="QBH14562.1"/>
    <property type="molecule type" value="Genomic_DNA"/>
</dbReference>
<evidence type="ECO:0000313" key="9">
    <source>
        <dbReference type="EMBL" id="QBH14807.1"/>
    </source>
</evidence>
<dbReference type="OrthoDB" id="5422966at2"/>
<dbReference type="AlphaFoldDB" id="A0A328FGX2"/>
<dbReference type="EMBL" id="QLNI01000002">
    <property type="protein sequence ID" value="RAM03841.1"/>
    <property type="molecule type" value="Genomic_DNA"/>
</dbReference>
<dbReference type="EMBL" id="CP036313">
    <property type="protein sequence ID" value="QBH11762.1"/>
    <property type="molecule type" value="Genomic_DNA"/>
</dbReference>
<dbReference type="EMBL" id="CP036313">
    <property type="protein sequence ID" value="QBH14478.1"/>
    <property type="molecule type" value="Genomic_DNA"/>
</dbReference>
<evidence type="ECO:0000313" key="5">
    <source>
        <dbReference type="EMBL" id="QBH14478.1"/>
    </source>
</evidence>
<dbReference type="GO" id="GO:0008168">
    <property type="term" value="F:methyltransferase activity"/>
    <property type="evidence" value="ECO:0007669"/>
    <property type="project" value="UniProtKB-KW"/>
</dbReference>
<keyword evidence="12" id="KW-0808">Transferase</keyword>
<evidence type="ECO:0000313" key="13">
    <source>
        <dbReference type="Proteomes" id="UP000248798"/>
    </source>
</evidence>
<keyword evidence="14" id="KW-1185">Reference proteome</keyword>
<dbReference type="EMBL" id="CP036313">
    <property type="protein sequence ID" value="QBH13359.1"/>
    <property type="molecule type" value="Genomic_DNA"/>
</dbReference>
<evidence type="ECO:0000313" key="12">
    <source>
        <dbReference type="EMBL" id="RAM03841.1"/>
    </source>
</evidence>
<evidence type="ECO:0000313" key="1">
    <source>
        <dbReference type="EMBL" id="QBH11762.1"/>
    </source>
</evidence>
<keyword evidence="12" id="KW-0489">Methyltransferase</keyword>
<evidence type="ECO:0000313" key="2">
    <source>
        <dbReference type="EMBL" id="QBH13163.1"/>
    </source>
</evidence>
<dbReference type="EMBL" id="CP036313">
    <property type="protein sequence ID" value="QBH14674.1"/>
    <property type="molecule type" value="Genomic_DNA"/>
</dbReference>
<evidence type="ECO:0000313" key="10">
    <source>
        <dbReference type="EMBL" id="QBH15057.1"/>
    </source>
</evidence>
<evidence type="ECO:0000313" key="14">
    <source>
        <dbReference type="Proteomes" id="UP000293902"/>
    </source>
</evidence>
<reference evidence="1 14" key="2">
    <citation type="submission" date="2019-02" db="EMBL/GenBank/DDBJ databases">
        <title>Complete genome sequence of Desulfobacter hydrogenophilus AcRS1.</title>
        <authorList>
            <person name="Marietou A."/>
            <person name="Lund M.B."/>
            <person name="Marshall I.P.G."/>
            <person name="Schreiber L."/>
            <person name="Jorgensen B."/>
        </authorList>
    </citation>
    <scope>NUCLEOTIDE SEQUENCE [LARGE SCALE GENOMIC DNA]</scope>
    <source>
        <strain evidence="1 14">AcRS1</strain>
    </source>
</reference>
<evidence type="ECO:0000313" key="7">
    <source>
        <dbReference type="EMBL" id="QBH14614.1"/>
    </source>
</evidence>
<reference evidence="12 13" key="1">
    <citation type="submission" date="2018-06" db="EMBL/GenBank/DDBJ databases">
        <title>Complete Genome Sequence of Desulfobacter hydrogenophilus (DSM3380).</title>
        <authorList>
            <person name="Marietou A."/>
            <person name="Schreiber L."/>
            <person name="Marshall I."/>
            <person name="Jorgensen B."/>
        </authorList>
    </citation>
    <scope>NUCLEOTIDE SEQUENCE [LARGE SCALE GENOMIC DNA]</scope>
    <source>
        <strain evidence="12 13">DSM 3380</strain>
    </source>
</reference>
<dbReference type="EMBL" id="CP036313">
    <property type="protein sequence ID" value="QBH14614.1"/>
    <property type="molecule type" value="Genomic_DNA"/>
</dbReference>
<proteinExistence type="predicted"/>
<name>A0A328FGX2_9BACT</name>
<evidence type="ECO:0000313" key="3">
    <source>
        <dbReference type="EMBL" id="QBH13359.1"/>
    </source>
</evidence>
<dbReference type="EMBL" id="CP036313">
    <property type="protein sequence ID" value="QBH15057.1"/>
    <property type="molecule type" value="Genomic_DNA"/>
</dbReference>
<accession>A0A328FGX2</accession>
<evidence type="ECO:0000313" key="11">
    <source>
        <dbReference type="EMBL" id="QBH15161.1"/>
    </source>
</evidence>
<dbReference type="GO" id="GO:0032259">
    <property type="term" value="P:methylation"/>
    <property type="evidence" value="ECO:0007669"/>
    <property type="project" value="UniProtKB-KW"/>
</dbReference>
<protein>
    <submittedName>
        <fullName evidence="12">DNA methylase</fullName>
    </submittedName>
</protein>
<sequence length="185" mass="21762">MERLLELETLIGRNQECFYKIGQALKEIRENRLYKQALFESFEAYTRARWDMGKAHAYRLIRAYEVIYNLSPIGDKLPANESQIRPLTQMDSIEQRRIWRAIINSGMELTARNIKKFIEDQKTAPVSKPDLTDRITHEYMAVVKAMLEQVRVAQHDHWQKTSRQAALLWHRVIYEKIVSKGADNG</sequence>
<dbReference type="Proteomes" id="UP000293902">
    <property type="component" value="Chromosome"/>
</dbReference>
<dbReference type="EMBL" id="CP036313">
    <property type="protein sequence ID" value="QBH15161.1"/>
    <property type="molecule type" value="Genomic_DNA"/>
</dbReference>
<evidence type="ECO:0000313" key="6">
    <source>
        <dbReference type="EMBL" id="QBH14562.1"/>
    </source>
</evidence>
<organism evidence="12 13">
    <name type="scientific">Desulfobacter hydrogenophilus</name>
    <dbReference type="NCBI Taxonomy" id="2291"/>
    <lineage>
        <taxon>Bacteria</taxon>
        <taxon>Pseudomonadati</taxon>
        <taxon>Thermodesulfobacteriota</taxon>
        <taxon>Desulfobacteria</taxon>
        <taxon>Desulfobacterales</taxon>
        <taxon>Desulfobacteraceae</taxon>
        <taxon>Desulfobacter</taxon>
    </lineage>
</organism>
<evidence type="ECO:0000313" key="4">
    <source>
        <dbReference type="EMBL" id="QBH13586.1"/>
    </source>
</evidence>
<evidence type="ECO:0000313" key="8">
    <source>
        <dbReference type="EMBL" id="QBH14674.1"/>
    </source>
</evidence>
<dbReference type="EMBL" id="CP036313">
    <property type="protein sequence ID" value="QBH14807.1"/>
    <property type="molecule type" value="Genomic_DNA"/>
</dbReference>
<dbReference type="RefSeq" id="WP_111953191.1">
    <property type="nucleotide sequence ID" value="NZ_CP036313.1"/>
</dbReference>
<dbReference type="Proteomes" id="UP000248798">
    <property type="component" value="Unassembled WGS sequence"/>
</dbReference>
<dbReference type="EMBL" id="CP036313">
    <property type="protein sequence ID" value="QBH13163.1"/>
    <property type="molecule type" value="Genomic_DNA"/>
</dbReference>
<dbReference type="EMBL" id="CP036313">
    <property type="protein sequence ID" value="QBH13586.1"/>
    <property type="molecule type" value="Genomic_DNA"/>
</dbReference>